<keyword evidence="1" id="KW-0175">Coiled coil</keyword>
<comment type="caution">
    <text evidence="3">The sequence shown here is derived from an EMBL/GenBank/DDBJ whole genome shotgun (WGS) entry which is preliminary data.</text>
</comment>
<evidence type="ECO:0000256" key="1">
    <source>
        <dbReference type="SAM" id="Coils"/>
    </source>
</evidence>
<reference evidence="3 4" key="1">
    <citation type="journal article" date="2016" name="Sci. Rep.">
        <title>Penicillium arizonense, a new, genome sequenced fungal species, reveals a high chemical diversity in secreted metabolites.</title>
        <authorList>
            <person name="Grijseels S."/>
            <person name="Nielsen J.C."/>
            <person name="Randelovic M."/>
            <person name="Nielsen J."/>
            <person name="Nielsen K.F."/>
            <person name="Workman M."/>
            <person name="Frisvad J.C."/>
        </authorList>
    </citation>
    <scope>NUCLEOTIDE SEQUENCE [LARGE SCALE GENOMIC DNA]</scope>
    <source>
        <strain evidence="3 4">CBS 141311</strain>
    </source>
</reference>
<organism evidence="3 4">
    <name type="scientific">Penicillium arizonense</name>
    <dbReference type="NCBI Taxonomy" id="1835702"/>
    <lineage>
        <taxon>Eukaryota</taxon>
        <taxon>Fungi</taxon>
        <taxon>Dikarya</taxon>
        <taxon>Ascomycota</taxon>
        <taxon>Pezizomycotina</taxon>
        <taxon>Eurotiomycetes</taxon>
        <taxon>Eurotiomycetidae</taxon>
        <taxon>Eurotiales</taxon>
        <taxon>Aspergillaceae</taxon>
        <taxon>Penicillium</taxon>
    </lineage>
</organism>
<evidence type="ECO:0000313" key="3">
    <source>
        <dbReference type="EMBL" id="OGE50329.1"/>
    </source>
</evidence>
<evidence type="ECO:0000256" key="2">
    <source>
        <dbReference type="SAM" id="MobiDB-lite"/>
    </source>
</evidence>
<keyword evidence="4" id="KW-1185">Reference proteome</keyword>
<name>A0A1F5LBL4_PENAI</name>
<dbReference type="RefSeq" id="XP_022485777.1">
    <property type="nucleotide sequence ID" value="XM_022634416.1"/>
</dbReference>
<gene>
    <name evidence="3" type="ORF">PENARI_c017G10461</name>
</gene>
<dbReference type="EMBL" id="LXJU01000017">
    <property type="protein sequence ID" value="OGE50329.1"/>
    <property type="molecule type" value="Genomic_DNA"/>
</dbReference>
<accession>A0A1F5LBL4</accession>
<dbReference type="Proteomes" id="UP000177622">
    <property type="component" value="Unassembled WGS sequence"/>
</dbReference>
<dbReference type="GeneID" id="34579150"/>
<sequence>MSTRETGWAAQMLRSPRQMHPARAREEEISRNGAEEAEGYFAELSLEVMQARAYLSLDSRLFLRQKRALDMSLLRMSRRLEQSTIEASCVAAARSDQPIVSDAAMDRGGNQQNASGDDPRYPEFDVGDTFDIGDEPKMSNLTNGGHLPPAPPPLPPPPPPSAHPATLAAVHGFAPAVAAEGIPRNPDLAELCTRVLQAQVDSCRAEADAAQAEANAAQARADLAFLEAELAVALPSAPFGDVDESTHAVDLTPDHNL</sequence>
<protein>
    <submittedName>
        <fullName evidence="3">Uncharacterized protein</fullName>
    </submittedName>
</protein>
<feature type="compositionally biased region" description="Pro residues" evidence="2">
    <location>
        <begin position="148"/>
        <end position="162"/>
    </location>
</feature>
<evidence type="ECO:0000313" key="4">
    <source>
        <dbReference type="Proteomes" id="UP000177622"/>
    </source>
</evidence>
<dbReference type="AlphaFoldDB" id="A0A1F5LBL4"/>
<feature type="region of interest" description="Disordered" evidence="2">
    <location>
        <begin position="103"/>
        <end position="163"/>
    </location>
</feature>
<proteinExistence type="predicted"/>
<feature type="region of interest" description="Disordered" evidence="2">
    <location>
        <begin position="1"/>
        <end position="31"/>
    </location>
</feature>
<feature type="coiled-coil region" evidence="1">
    <location>
        <begin position="193"/>
        <end position="229"/>
    </location>
</feature>